<evidence type="ECO:0000313" key="2">
    <source>
        <dbReference type="EMBL" id="PSU35851.1"/>
    </source>
</evidence>
<keyword evidence="1" id="KW-1133">Transmembrane helix</keyword>
<proteinExistence type="predicted"/>
<evidence type="ECO:0000313" key="3">
    <source>
        <dbReference type="Proteomes" id="UP000241222"/>
    </source>
</evidence>
<keyword evidence="3" id="KW-1185">Reference proteome</keyword>
<protein>
    <submittedName>
        <fullName evidence="2">Uncharacterized protein</fullName>
    </submittedName>
</protein>
<comment type="caution">
    <text evidence="2">The sequence shown here is derived from an EMBL/GenBank/DDBJ whole genome shotgun (WGS) entry which is preliminary data.</text>
</comment>
<feature type="transmembrane region" description="Helical" evidence="1">
    <location>
        <begin position="20"/>
        <end position="53"/>
    </location>
</feature>
<dbReference type="Proteomes" id="UP000241222">
    <property type="component" value="Unassembled WGS sequence"/>
</dbReference>
<name>A0A2T3J3H5_9GAMM</name>
<dbReference type="EMBL" id="PYMH01000001">
    <property type="protein sequence ID" value="PSU35851.1"/>
    <property type="molecule type" value="Genomic_DNA"/>
</dbReference>
<gene>
    <name evidence="2" type="ORF">C9I99_02190</name>
</gene>
<dbReference type="AlphaFoldDB" id="A0A2T3J3H5"/>
<keyword evidence="1" id="KW-0472">Membrane</keyword>
<keyword evidence="1" id="KW-0812">Transmembrane</keyword>
<reference evidence="2 3" key="1">
    <citation type="submission" date="2018-03" db="EMBL/GenBank/DDBJ databases">
        <title>Whole genome sequencing of Histamine producing bacteria.</title>
        <authorList>
            <person name="Butler K."/>
        </authorList>
    </citation>
    <scope>NUCLEOTIDE SEQUENCE [LARGE SCALE GENOMIC DNA]</scope>
    <source>
        <strain evidence="2 3">JCM 13586</strain>
    </source>
</reference>
<evidence type="ECO:0000256" key="1">
    <source>
        <dbReference type="SAM" id="Phobius"/>
    </source>
</evidence>
<organism evidence="2 3">
    <name type="scientific">Photobacterium lutimaris</name>
    <dbReference type="NCBI Taxonomy" id="388278"/>
    <lineage>
        <taxon>Bacteria</taxon>
        <taxon>Pseudomonadati</taxon>
        <taxon>Pseudomonadota</taxon>
        <taxon>Gammaproteobacteria</taxon>
        <taxon>Vibrionales</taxon>
        <taxon>Vibrionaceae</taxon>
        <taxon>Photobacterium</taxon>
    </lineage>
</organism>
<sequence length="61" mass="6929">MFAYTLSLGKPFVAHLNHITAYLMWIVIICILNMIIICMRVMGLVLVLLLLAIAKKQTIKL</sequence>
<accession>A0A2T3J3H5</accession>